<dbReference type="PROSITE" id="PS50893">
    <property type="entry name" value="ABC_TRANSPORTER_2"/>
    <property type="match status" value="1"/>
</dbReference>
<proteinExistence type="predicted"/>
<keyword evidence="3" id="KW-0547">Nucleotide-binding</keyword>
<name>A0AAD0QN23_CUTAC</name>
<dbReference type="PANTHER" id="PTHR24221:SF654">
    <property type="entry name" value="ATP-BINDING CASSETTE SUB-FAMILY B MEMBER 6"/>
    <property type="match status" value="1"/>
</dbReference>
<evidence type="ECO:0000256" key="3">
    <source>
        <dbReference type="ARBA" id="ARBA00022741"/>
    </source>
</evidence>
<dbReference type="Gene3D" id="3.40.50.300">
    <property type="entry name" value="P-loop containing nucleotide triphosphate hydrolases"/>
    <property type="match status" value="1"/>
</dbReference>
<dbReference type="InterPro" id="IPR003439">
    <property type="entry name" value="ABC_transporter-like_ATP-bd"/>
</dbReference>
<dbReference type="InterPro" id="IPR011527">
    <property type="entry name" value="ABC1_TM_dom"/>
</dbReference>
<evidence type="ECO:0000313" key="12">
    <source>
        <dbReference type="Proteomes" id="UP000256621"/>
    </source>
</evidence>
<keyword evidence="2 8" id="KW-0812">Transmembrane</keyword>
<dbReference type="InterPro" id="IPR036640">
    <property type="entry name" value="ABC1_TM_sf"/>
</dbReference>
<feature type="domain" description="ABC transmembrane type-1" evidence="10">
    <location>
        <begin position="65"/>
        <end position="346"/>
    </location>
</feature>
<feature type="region of interest" description="Disordered" evidence="7">
    <location>
        <begin position="1"/>
        <end position="30"/>
    </location>
</feature>
<dbReference type="InterPro" id="IPR017871">
    <property type="entry name" value="ABC_transporter-like_CS"/>
</dbReference>
<dbReference type="Pfam" id="PF00664">
    <property type="entry name" value="ABC_membrane"/>
    <property type="match status" value="1"/>
</dbReference>
<dbReference type="InterPro" id="IPR027417">
    <property type="entry name" value="P-loop_NTPase"/>
</dbReference>
<evidence type="ECO:0000259" key="10">
    <source>
        <dbReference type="PROSITE" id="PS50929"/>
    </source>
</evidence>
<evidence type="ECO:0000256" key="8">
    <source>
        <dbReference type="SAM" id="Phobius"/>
    </source>
</evidence>
<evidence type="ECO:0000256" key="5">
    <source>
        <dbReference type="ARBA" id="ARBA00022989"/>
    </source>
</evidence>
<dbReference type="PROSITE" id="PS50929">
    <property type="entry name" value="ABC_TM1F"/>
    <property type="match status" value="1"/>
</dbReference>
<accession>A0AAD0QN23</accession>
<keyword evidence="6 8" id="KW-0472">Membrane</keyword>
<evidence type="ECO:0000256" key="7">
    <source>
        <dbReference type="SAM" id="MobiDB-lite"/>
    </source>
</evidence>
<reference evidence="11 12" key="1">
    <citation type="submission" date="2018-08" db="EMBL/GenBank/DDBJ databases">
        <title>Genome sequencing of Cutibacterium acnes KCOM 1315.</title>
        <authorList>
            <person name="Kook J.-K."/>
            <person name="Park S.-N."/>
            <person name="Lim Y.K."/>
        </authorList>
    </citation>
    <scope>NUCLEOTIDE SEQUENCE [LARGE SCALE GENOMIC DNA]</scope>
    <source>
        <strain evidence="11 12">KCOM 1315</strain>
    </source>
</reference>
<dbReference type="GO" id="GO:0005524">
    <property type="term" value="F:ATP binding"/>
    <property type="evidence" value="ECO:0007669"/>
    <property type="project" value="UniProtKB-KW"/>
</dbReference>
<dbReference type="GO" id="GO:0016887">
    <property type="term" value="F:ATP hydrolysis activity"/>
    <property type="evidence" value="ECO:0007669"/>
    <property type="project" value="InterPro"/>
</dbReference>
<keyword evidence="5 8" id="KW-1133">Transmembrane helix</keyword>
<dbReference type="Gene3D" id="1.20.1560.10">
    <property type="entry name" value="ABC transporter type 1, transmembrane domain"/>
    <property type="match status" value="1"/>
</dbReference>
<feature type="transmembrane region" description="Helical" evidence="8">
    <location>
        <begin position="61"/>
        <end position="81"/>
    </location>
</feature>
<dbReference type="InterPro" id="IPR039421">
    <property type="entry name" value="Type_1_exporter"/>
</dbReference>
<dbReference type="Pfam" id="PF00005">
    <property type="entry name" value="ABC_tran"/>
    <property type="match status" value="1"/>
</dbReference>
<comment type="subcellular location">
    <subcellularLocation>
        <location evidence="1">Cell membrane</location>
        <topology evidence="1">Multi-pass membrane protein</topology>
    </subcellularLocation>
</comment>
<dbReference type="AlphaFoldDB" id="A0AAD0QN23"/>
<dbReference type="SUPFAM" id="SSF90123">
    <property type="entry name" value="ABC transporter transmembrane region"/>
    <property type="match status" value="1"/>
</dbReference>
<dbReference type="SUPFAM" id="SSF52540">
    <property type="entry name" value="P-loop containing nucleoside triphosphate hydrolases"/>
    <property type="match status" value="1"/>
</dbReference>
<dbReference type="EMBL" id="CP031442">
    <property type="protein sequence ID" value="AXM07337.1"/>
    <property type="molecule type" value="Genomic_DNA"/>
</dbReference>
<feature type="transmembrane region" description="Helical" evidence="8">
    <location>
        <begin position="101"/>
        <end position="122"/>
    </location>
</feature>
<dbReference type="CDD" id="cd07346">
    <property type="entry name" value="ABC_6TM_exporters"/>
    <property type="match status" value="1"/>
</dbReference>
<gene>
    <name evidence="11" type="ORF">DXN06_09560</name>
</gene>
<dbReference type="InterPro" id="IPR003593">
    <property type="entry name" value="AAA+_ATPase"/>
</dbReference>
<dbReference type="Proteomes" id="UP000256621">
    <property type="component" value="Chromosome"/>
</dbReference>
<evidence type="ECO:0000259" key="9">
    <source>
        <dbReference type="PROSITE" id="PS50893"/>
    </source>
</evidence>
<organism evidence="11 12">
    <name type="scientific">Cutibacterium acnes</name>
    <name type="common">Propionibacterium acnes</name>
    <dbReference type="NCBI Taxonomy" id="1747"/>
    <lineage>
        <taxon>Bacteria</taxon>
        <taxon>Bacillati</taxon>
        <taxon>Actinomycetota</taxon>
        <taxon>Actinomycetes</taxon>
        <taxon>Propionibacteriales</taxon>
        <taxon>Propionibacteriaceae</taxon>
        <taxon>Cutibacterium</taxon>
    </lineage>
</organism>
<feature type="domain" description="ABC transporter" evidence="9">
    <location>
        <begin position="378"/>
        <end position="614"/>
    </location>
</feature>
<dbReference type="GO" id="GO:0140359">
    <property type="term" value="F:ABC-type transporter activity"/>
    <property type="evidence" value="ECO:0007669"/>
    <property type="project" value="InterPro"/>
</dbReference>
<evidence type="ECO:0000256" key="1">
    <source>
        <dbReference type="ARBA" id="ARBA00004651"/>
    </source>
</evidence>
<dbReference type="GO" id="GO:0005886">
    <property type="term" value="C:plasma membrane"/>
    <property type="evidence" value="ECO:0007669"/>
    <property type="project" value="UniProtKB-SubCell"/>
</dbReference>
<dbReference type="SMART" id="SM00382">
    <property type="entry name" value="AAA"/>
    <property type="match status" value="1"/>
</dbReference>
<evidence type="ECO:0000256" key="2">
    <source>
        <dbReference type="ARBA" id="ARBA00022692"/>
    </source>
</evidence>
<evidence type="ECO:0000256" key="6">
    <source>
        <dbReference type="ARBA" id="ARBA00023136"/>
    </source>
</evidence>
<feature type="transmembrane region" description="Helical" evidence="8">
    <location>
        <begin position="169"/>
        <end position="195"/>
    </location>
</feature>
<protein>
    <submittedName>
        <fullName evidence="11">ABC transporter ATP-binding protein</fullName>
    </submittedName>
</protein>
<dbReference type="PANTHER" id="PTHR24221">
    <property type="entry name" value="ATP-BINDING CASSETTE SUB-FAMILY B"/>
    <property type="match status" value="1"/>
</dbReference>
<keyword evidence="4 11" id="KW-0067">ATP-binding</keyword>
<evidence type="ECO:0000313" key="11">
    <source>
        <dbReference type="EMBL" id="AXM07337.1"/>
    </source>
</evidence>
<evidence type="ECO:0000256" key="4">
    <source>
        <dbReference type="ARBA" id="ARBA00022840"/>
    </source>
</evidence>
<feature type="transmembrane region" description="Helical" evidence="8">
    <location>
        <begin position="201"/>
        <end position="220"/>
    </location>
</feature>
<dbReference type="PROSITE" id="PS00211">
    <property type="entry name" value="ABC_TRANSPORTER_1"/>
    <property type="match status" value="1"/>
</dbReference>
<sequence>MSRTTSGDPASIVGPSQPSPPASVAAQETASAESSHDYQAKHRAGGRALSSLMQPVRGRILAARIIVIASCVVALAPYLALVKLGTILLSAHIDHEALVHTANLLVAAFCTQALLYVLAVVITHFADLKLRSVLQGRIIGRLSRAPLAWFSSSSTGQVRKAIQDDTVQVHALVAHAPVEQTAAIGIPVVLLVYAFVVDWRLGLLCLATFPIYALLQWWSMRGMTAKTAEMNDKLANISANAIELTEGIHVVKNFGQTGKAHRRFTTACEEFARFYWDWCGPLIKASALSQSVISVPALMAINLGFGLLMARAGWVGVADVLTCSLIALVLPRTVEVLGSTAWMYQQAGGAALRLQEVLSIEQIDEPGTSSAIPEDTTVTFDDISVSYHTPDGEVPALNHVSLTLRPGTVTALVGPSGSGKSILATMLARFRDPDFGTVRIGGVDLRELSPTDLYRLVSFVLQDPYLQRQSIRDVITLARPDATEEQVRNAARTARILDDIDALPAGFDTVLGEDTNLSGGQKQRLSIARAVLADAPILVLDEATAATDPDCEAEIQQALAALARGRTVLVIGHHAESVIGADVICVMENGSIAACGTAEQLAEQPYWARLSAGRIMEGVTR</sequence>